<gene>
    <name evidence="1" type="ORF">DICSQDRAFT_11736</name>
</gene>
<dbReference type="Proteomes" id="UP000053319">
    <property type="component" value="Unassembled WGS sequence"/>
</dbReference>
<protein>
    <submittedName>
        <fullName evidence="1">Uncharacterized protein</fullName>
    </submittedName>
</protein>
<evidence type="ECO:0000313" key="2">
    <source>
        <dbReference type="Proteomes" id="UP000053319"/>
    </source>
</evidence>
<dbReference type="EMBL" id="JH719449">
    <property type="protein sequence ID" value="EJF57561.1"/>
    <property type="molecule type" value="Genomic_DNA"/>
</dbReference>
<evidence type="ECO:0000313" key="1">
    <source>
        <dbReference type="EMBL" id="EJF57561.1"/>
    </source>
</evidence>
<sequence>LAYVEWFTAFTSPHADHGLYKISRALNRDKERRASIIPVDSLERSCHLFPDFGPVAPRTWTSSNV</sequence>
<name>R7SN63_DICSQ</name>
<feature type="non-terminal residue" evidence="1">
    <location>
        <position position="65"/>
    </location>
</feature>
<dbReference type="HOGENOM" id="CLU_155374_1_0_1"/>
<dbReference type="AlphaFoldDB" id="R7SN63"/>
<accession>R7SN63</accession>
<reference evidence="1 2" key="1">
    <citation type="journal article" date="2012" name="Science">
        <title>The Paleozoic origin of enzymatic lignin decomposition reconstructed from 31 fungal genomes.</title>
        <authorList>
            <person name="Floudas D."/>
            <person name="Binder M."/>
            <person name="Riley R."/>
            <person name="Barry K."/>
            <person name="Blanchette R.A."/>
            <person name="Henrissat B."/>
            <person name="Martinez A.T."/>
            <person name="Otillar R."/>
            <person name="Spatafora J.W."/>
            <person name="Yadav J.S."/>
            <person name="Aerts A."/>
            <person name="Benoit I."/>
            <person name="Boyd A."/>
            <person name="Carlson A."/>
            <person name="Copeland A."/>
            <person name="Coutinho P.M."/>
            <person name="de Vries R.P."/>
            <person name="Ferreira P."/>
            <person name="Findley K."/>
            <person name="Foster B."/>
            <person name="Gaskell J."/>
            <person name="Glotzer D."/>
            <person name="Gorecki P."/>
            <person name="Heitman J."/>
            <person name="Hesse C."/>
            <person name="Hori C."/>
            <person name="Igarashi K."/>
            <person name="Jurgens J.A."/>
            <person name="Kallen N."/>
            <person name="Kersten P."/>
            <person name="Kohler A."/>
            <person name="Kuees U."/>
            <person name="Kumar T.K.A."/>
            <person name="Kuo A."/>
            <person name="LaButti K."/>
            <person name="Larrondo L.F."/>
            <person name="Lindquist E."/>
            <person name="Ling A."/>
            <person name="Lombard V."/>
            <person name="Lucas S."/>
            <person name="Lundell T."/>
            <person name="Martin R."/>
            <person name="McLaughlin D.J."/>
            <person name="Morgenstern I."/>
            <person name="Morin E."/>
            <person name="Murat C."/>
            <person name="Nagy L.G."/>
            <person name="Nolan M."/>
            <person name="Ohm R.A."/>
            <person name="Patyshakuliyeva A."/>
            <person name="Rokas A."/>
            <person name="Ruiz-Duenas F.J."/>
            <person name="Sabat G."/>
            <person name="Salamov A."/>
            <person name="Samejima M."/>
            <person name="Schmutz J."/>
            <person name="Slot J.C."/>
            <person name="St John F."/>
            <person name="Stenlid J."/>
            <person name="Sun H."/>
            <person name="Sun S."/>
            <person name="Syed K."/>
            <person name="Tsang A."/>
            <person name="Wiebenga A."/>
            <person name="Young D."/>
            <person name="Pisabarro A."/>
            <person name="Eastwood D.C."/>
            <person name="Martin F."/>
            <person name="Cullen D."/>
            <person name="Grigoriev I.V."/>
            <person name="Hibbett D.S."/>
        </authorList>
    </citation>
    <scope>NUCLEOTIDE SEQUENCE [LARGE SCALE GENOMIC DNA]</scope>
    <source>
        <strain evidence="1 2">LYAD-421 SS1</strain>
    </source>
</reference>
<feature type="non-terminal residue" evidence="1">
    <location>
        <position position="1"/>
    </location>
</feature>
<dbReference type="RefSeq" id="XP_007369757.1">
    <property type="nucleotide sequence ID" value="XM_007369695.1"/>
</dbReference>
<dbReference type="GeneID" id="18834146"/>
<dbReference type="KEGG" id="dsq:DICSQDRAFT_11736"/>
<organism evidence="1 2">
    <name type="scientific">Dichomitus squalens (strain LYAD-421)</name>
    <name type="common">Western red white-rot fungus</name>
    <dbReference type="NCBI Taxonomy" id="732165"/>
    <lineage>
        <taxon>Eukaryota</taxon>
        <taxon>Fungi</taxon>
        <taxon>Dikarya</taxon>
        <taxon>Basidiomycota</taxon>
        <taxon>Agaricomycotina</taxon>
        <taxon>Agaricomycetes</taxon>
        <taxon>Polyporales</taxon>
        <taxon>Polyporaceae</taxon>
        <taxon>Dichomitus</taxon>
    </lineage>
</organism>
<proteinExistence type="predicted"/>
<dbReference type="OrthoDB" id="3232438at2759"/>